<dbReference type="EMBL" id="CP018258">
    <property type="protein sequence ID" value="APV43621.1"/>
    <property type="molecule type" value="Genomic_DNA"/>
</dbReference>
<dbReference type="Pfam" id="PF06114">
    <property type="entry name" value="Peptidase_M78"/>
    <property type="match status" value="1"/>
</dbReference>
<dbReference type="InterPro" id="IPR010359">
    <property type="entry name" value="IrrE_HExxH"/>
</dbReference>
<name>A0A1P8F561_9CHLR</name>
<evidence type="ECO:0000313" key="3">
    <source>
        <dbReference type="Proteomes" id="UP000185934"/>
    </source>
</evidence>
<evidence type="ECO:0000313" key="2">
    <source>
        <dbReference type="EMBL" id="APV43621.1"/>
    </source>
</evidence>
<proteinExistence type="predicted"/>
<evidence type="ECO:0000259" key="1">
    <source>
        <dbReference type="Pfam" id="PF06114"/>
    </source>
</evidence>
<feature type="domain" description="IrrE N-terminal-like" evidence="1">
    <location>
        <begin position="114"/>
        <end position="170"/>
    </location>
</feature>
<accession>A0A1P8F561</accession>
<organism evidence="2 3">
    <name type="scientific">Dehalogenimonas formicexedens</name>
    <dbReference type="NCBI Taxonomy" id="1839801"/>
    <lineage>
        <taxon>Bacteria</taxon>
        <taxon>Bacillati</taxon>
        <taxon>Chloroflexota</taxon>
        <taxon>Dehalococcoidia</taxon>
        <taxon>Dehalococcoidales</taxon>
        <taxon>Dehalococcoidaceae</taxon>
        <taxon>Dehalogenimonas</taxon>
    </lineage>
</organism>
<sequence>MKSLNDLRAFCGYLARKYGSPGASSEEEKAEEFRRVYLKGLPSNLKALRAVASCCGLDLTGLDKMPRNVRGYHEICNGHLYVYYRKDDTVSGIQNTILHEMREMMETLFSQADRSYEPLKTRTRHLAANRFATAVLLPEEEFRANAYKTGFDVVGLAQTYSKSYSQVLLRMGEVLHGKVFFYGALFEPDDADAIDWAVTYWTISCNEDAEPNIYGANGLFPKKGRRALTGSLVDMTVRSQKAHLVRRITLTDDPDFDGEELTAFAVPVTGDVTGIEKVILVVFLARDEYLLEPQIKSICPTVVESFHRHL</sequence>
<gene>
    <name evidence="2" type="ORF">Dform_00261</name>
</gene>
<dbReference type="AlphaFoldDB" id="A0A1P8F561"/>
<keyword evidence="3" id="KW-1185">Reference proteome</keyword>
<dbReference type="KEGG" id="dfo:Dform_00261"/>
<reference evidence="3" key="1">
    <citation type="submission" date="2016-11" db="EMBL/GenBank/DDBJ databases">
        <title>Dehalogenimonas formicexedens sp. nov., a chlorinated alkane respiring bacterium isolated from contaminated groundwater.</title>
        <authorList>
            <person name="Key T.A."/>
            <person name="Bowman K.S."/>
            <person name="Lee I."/>
            <person name="Chun J."/>
            <person name="Albuquerque L."/>
            <person name="da Costa M.S."/>
            <person name="Rainey F.A."/>
            <person name="Moe W.M."/>
        </authorList>
    </citation>
    <scope>NUCLEOTIDE SEQUENCE [LARGE SCALE GENOMIC DNA]</scope>
    <source>
        <strain evidence="3">NSZ-14</strain>
    </source>
</reference>
<dbReference type="STRING" id="1839801.Dform_00261"/>
<dbReference type="OrthoDB" id="166441at2"/>
<dbReference type="RefSeq" id="WP_076003413.1">
    <property type="nucleotide sequence ID" value="NZ_CP018258.1"/>
</dbReference>
<dbReference type="Proteomes" id="UP000185934">
    <property type="component" value="Chromosome"/>
</dbReference>
<protein>
    <recommendedName>
        <fullName evidence="1">IrrE N-terminal-like domain-containing protein</fullName>
    </recommendedName>
</protein>